<dbReference type="GO" id="GO:0016829">
    <property type="term" value="F:lyase activity"/>
    <property type="evidence" value="ECO:0007669"/>
    <property type="project" value="InterPro"/>
</dbReference>
<dbReference type="Gene3D" id="2.40.400.10">
    <property type="entry name" value="Acetoacetate decarboxylase-like"/>
    <property type="match status" value="1"/>
</dbReference>
<name>A0A1Y2G0C3_9BASI</name>
<dbReference type="STRING" id="106004.A0A1Y2G0C3"/>
<dbReference type="SUPFAM" id="SSF160104">
    <property type="entry name" value="Acetoacetate decarboxylase-like"/>
    <property type="match status" value="1"/>
</dbReference>
<evidence type="ECO:0000313" key="2">
    <source>
        <dbReference type="Proteomes" id="UP000193467"/>
    </source>
</evidence>
<sequence length="294" mass="32977">MTIAPLSFESTGRFHRVPIGFGPAPTPRQDAEGNRFDWRKSEATTVGVTYSSDHDALNSILPEGYSVDPSKEAIIMYEVMELRNLPWLAGRGYNTLGVYIGNVKCTRTSRLYEGSYMAVLFESFTDPITTGREELGFCKLYADLPDAITEGSSRIHTASWFGKQFLRLEIPGLQDNDVSEAPAHSPRPWTHPTQTGILHHRYVPSVGQPGKHDASYSTWCPPPAGSPKVLRYQTIPPSQFDKVKLDIAEGKWEELPTLWNVVESLRRIPRLEVKEVAVQRFQGASDLMANQRID</sequence>
<dbReference type="AlphaFoldDB" id="A0A1Y2G0C3"/>
<protein>
    <recommendedName>
        <fullName evidence="3">Acetoacetate decarboxylase</fullName>
    </recommendedName>
</protein>
<keyword evidence="2" id="KW-1185">Reference proteome</keyword>
<comment type="caution">
    <text evidence="1">The sequence shown here is derived from an EMBL/GenBank/DDBJ whole genome shotgun (WGS) entry which is preliminary data.</text>
</comment>
<dbReference type="Pfam" id="PF06314">
    <property type="entry name" value="ADC"/>
    <property type="match status" value="1"/>
</dbReference>
<organism evidence="1 2">
    <name type="scientific">Leucosporidium creatinivorum</name>
    <dbReference type="NCBI Taxonomy" id="106004"/>
    <lineage>
        <taxon>Eukaryota</taxon>
        <taxon>Fungi</taxon>
        <taxon>Dikarya</taxon>
        <taxon>Basidiomycota</taxon>
        <taxon>Pucciniomycotina</taxon>
        <taxon>Microbotryomycetes</taxon>
        <taxon>Leucosporidiales</taxon>
        <taxon>Leucosporidium</taxon>
    </lineage>
</organism>
<accession>A0A1Y2G0C3</accession>
<dbReference type="InterPro" id="IPR010451">
    <property type="entry name" value="Acetoacetate_decarboxylase"/>
</dbReference>
<dbReference type="OrthoDB" id="1047367at2759"/>
<dbReference type="EMBL" id="MCGR01000004">
    <property type="protein sequence ID" value="ORY90094.1"/>
    <property type="molecule type" value="Genomic_DNA"/>
</dbReference>
<reference evidence="1 2" key="1">
    <citation type="submission" date="2016-07" db="EMBL/GenBank/DDBJ databases">
        <title>Pervasive Adenine N6-methylation of Active Genes in Fungi.</title>
        <authorList>
            <consortium name="DOE Joint Genome Institute"/>
            <person name="Mondo S.J."/>
            <person name="Dannebaum R.O."/>
            <person name="Kuo R.C."/>
            <person name="Labutti K."/>
            <person name="Haridas S."/>
            <person name="Kuo A."/>
            <person name="Salamov A."/>
            <person name="Ahrendt S.R."/>
            <person name="Lipzen A."/>
            <person name="Sullivan W."/>
            <person name="Andreopoulos W.B."/>
            <person name="Clum A."/>
            <person name="Lindquist E."/>
            <person name="Daum C."/>
            <person name="Ramamoorthy G.K."/>
            <person name="Gryganskyi A."/>
            <person name="Culley D."/>
            <person name="Magnuson J.K."/>
            <person name="James T.Y."/>
            <person name="O'Malley M.A."/>
            <person name="Stajich J.E."/>
            <person name="Spatafora J.W."/>
            <person name="Visel A."/>
            <person name="Grigoriev I.V."/>
        </authorList>
    </citation>
    <scope>NUCLEOTIDE SEQUENCE [LARGE SCALE GENOMIC DNA]</scope>
    <source>
        <strain evidence="1 2">62-1032</strain>
    </source>
</reference>
<dbReference type="InterPro" id="IPR023375">
    <property type="entry name" value="ADC_dom_sf"/>
</dbReference>
<evidence type="ECO:0000313" key="1">
    <source>
        <dbReference type="EMBL" id="ORY90094.1"/>
    </source>
</evidence>
<evidence type="ECO:0008006" key="3">
    <source>
        <dbReference type="Google" id="ProtNLM"/>
    </source>
</evidence>
<dbReference type="InParanoid" id="A0A1Y2G0C3"/>
<dbReference type="Proteomes" id="UP000193467">
    <property type="component" value="Unassembled WGS sequence"/>
</dbReference>
<proteinExistence type="predicted"/>
<gene>
    <name evidence="1" type="ORF">BCR35DRAFT_343619</name>
</gene>